<comment type="caution">
    <text evidence="1">The sequence shown here is derived from an EMBL/GenBank/DDBJ whole genome shotgun (WGS) entry which is preliminary data.</text>
</comment>
<evidence type="ECO:0000313" key="1">
    <source>
        <dbReference type="EMBL" id="KAI4819150.1"/>
    </source>
</evidence>
<name>A0ACB9WZ78_CHAAC</name>
<evidence type="ECO:0000313" key="2">
    <source>
        <dbReference type="Proteomes" id="UP001057452"/>
    </source>
</evidence>
<accession>A0ACB9WZ78</accession>
<dbReference type="Proteomes" id="UP001057452">
    <property type="component" value="Chromosome 10"/>
</dbReference>
<gene>
    <name evidence="1" type="ORF">KUCAC02_004421</name>
</gene>
<organism evidence="1 2">
    <name type="scientific">Chaenocephalus aceratus</name>
    <name type="common">Blackfin icefish</name>
    <name type="synonym">Chaenichthys aceratus</name>
    <dbReference type="NCBI Taxonomy" id="36190"/>
    <lineage>
        <taxon>Eukaryota</taxon>
        <taxon>Metazoa</taxon>
        <taxon>Chordata</taxon>
        <taxon>Craniata</taxon>
        <taxon>Vertebrata</taxon>
        <taxon>Euteleostomi</taxon>
        <taxon>Actinopterygii</taxon>
        <taxon>Neopterygii</taxon>
        <taxon>Teleostei</taxon>
        <taxon>Neoteleostei</taxon>
        <taxon>Acanthomorphata</taxon>
        <taxon>Eupercaria</taxon>
        <taxon>Perciformes</taxon>
        <taxon>Notothenioidei</taxon>
        <taxon>Channichthyidae</taxon>
        <taxon>Chaenocephalus</taxon>
    </lineage>
</organism>
<reference evidence="1" key="1">
    <citation type="submission" date="2022-05" db="EMBL/GenBank/DDBJ databases">
        <title>Chromosome-level genome of Chaenocephalus aceratus.</title>
        <authorList>
            <person name="Park H."/>
        </authorList>
    </citation>
    <scope>NUCLEOTIDE SEQUENCE</scope>
    <source>
        <strain evidence="1">KU_202001</strain>
    </source>
</reference>
<keyword evidence="2" id="KW-1185">Reference proteome</keyword>
<dbReference type="EMBL" id="CM043794">
    <property type="protein sequence ID" value="KAI4819150.1"/>
    <property type="molecule type" value="Genomic_DNA"/>
</dbReference>
<protein>
    <submittedName>
        <fullName evidence="1">Uncharacterized protein</fullName>
    </submittedName>
</protein>
<proteinExistence type="predicted"/>
<sequence length="268" mass="30939">MRKVVTYFHKSPKATEALREMQIQLHLPHHKLVHDVSTRWNSSLDMLERFWEQQPAVLNTLLSKKIRRGEAMASLTEDDMTLIPEVIKLMSPLKVATTLLSEEKNPTISMISPIQTTLQRQFQPDESDHMVISQMKERFRLDFDGRYTYLQDLLHYASALDPRFKDLSFLDDNETKDIIFMKITAEVVKMDGQAGDGDTLIEDQAAETEGDRSPHSEEEETDDVPPMKKTALDQMFGDFLPARSPVKKTTKERAKEEILKYRERDALG</sequence>